<dbReference type="InterPro" id="IPR050921">
    <property type="entry name" value="T4SS_GSP_E_ATPase"/>
</dbReference>
<reference evidence="4 5" key="1">
    <citation type="submission" date="2018-06" db="EMBL/GenBank/DDBJ databases">
        <authorList>
            <consortium name="Pathogen Informatics"/>
            <person name="Doyle S."/>
        </authorList>
    </citation>
    <scope>NUCLEOTIDE SEQUENCE [LARGE SCALE GENOMIC DNA]</scope>
    <source>
        <strain evidence="4 5">NCTC11819</strain>
    </source>
</reference>
<dbReference type="PANTHER" id="PTHR30486">
    <property type="entry name" value="TWITCHING MOTILITY PROTEIN PILT"/>
    <property type="match status" value="1"/>
</dbReference>
<dbReference type="EMBL" id="JABCUV010000012">
    <property type="protein sequence ID" value="NMW93884.1"/>
    <property type="molecule type" value="Genomic_DNA"/>
</dbReference>
<comment type="caution">
    <text evidence="4">The sequence shown here is derived from an EMBL/GenBank/DDBJ whole genome shotgun (WGS) entry which is preliminary data.</text>
</comment>
<dbReference type="GO" id="GO:0016887">
    <property type="term" value="F:ATP hydrolysis activity"/>
    <property type="evidence" value="ECO:0007669"/>
    <property type="project" value="InterPro"/>
</dbReference>
<sequence>MYGAIQPLLDDAEVEEIWLNSPTEIFCSRNGRAELTNLLLSEKEVESLVERMLRSSGRHLDYANPCVDATLATGERLHVVIPPVTANWSINIRKHHAKARRITDLVKLGLIPSSVALFLKEAVKIGLNILVSGPTQAGKTTTVRALCGEIPSNQRVVTCEEVLELNLKSADCVAMQTRNASMEGHGEITLRDLVKESLRMRPDRLIIGEVRGAESLDMLIALNCGIPGMSTIHANTARAALMKLTTLPLLAGENVTAAFVVPTVANAIDLVVQLRGTWQGSRAVSEIVALDRSVENGQIGGVSLYRPNPADLENLTGIASSTPDDASAVPRNIAWTAQSATFDFEAAFGSRARYLSTLVEPQDA</sequence>
<evidence type="ECO:0000313" key="6">
    <source>
        <dbReference type="Proteomes" id="UP000582487"/>
    </source>
</evidence>
<dbReference type="Proteomes" id="UP000255284">
    <property type="component" value="Unassembled WGS sequence"/>
</dbReference>
<organism evidence="4 5">
    <name type="scientific">Mobiluncus mulieris</name>
    <dbReference type="NCBI Taxonomy" id="2052"/>
    <lineage>
        <taxon>Bacteria</taxon>
        <taxon>Bacillati</taxon>
        <taxon>Actinomycetota</taxon>
        <taxon>Actinomycetes</taxon>
        <taxon>Actinomycetales</taxon>
        <taxon>Actinomycetaceae</taxon>
        <taxon>Mobiluncus</taxon>
    </lineage>
</organism>
<name>A0A2J9KQ42_9ACTO</name>
<comment type="similarity">
    <text evidence="1">Belongs to the GSP E family.</text>
</comment>
<dbReference type="InterPro" id="IPR027417">
    <property type="entry name" value="P-loop_NTPase"/>
</dbReference>
<reference evidence="3 6" key="2">
    <citation type="submission" date="2020-04" db="EMBL/GenBank/DDBJ databases">
        <title>Antimicrobial susceptibility and clonality of vaginal-derived multi-drug resistant Mobiluncus isolates in China.</title>
        <authorList>
            <person name="Zhang X."/>
        </authorList>
    </citation>
    <scope>NUCLEOTIDE SEQUENCE [LARGE SCALE GENOMIC DNA]</scope>
    <source>
        <strain evidence="3 6">7</strain>
    </source>
</reference>
<dbReference type="GeneID" id="61167527"/>
<dbReference type="Gene3D" id="3.30.450.380">
    <property type="match status" value="1"/>
</dbReference>
<evidence type="ECO:0000256" key="1">
    <source>
        <dbReference type="ARBA" id="ARBA00006611"/>
    </source>
</evidence>
<dbReference type="OrthoDB" id="9810761at2"/>
<dbReference type="PANTHER" id="PTHR30486:SF6">
    <property type="entry name" value="TYPE IV PILUS RETRACTATION ATPASE PILT"/>
    <property type="match status" value="1"/>
</dbReference>
<evidence type="ECO:0000313" key="5">
    <source>
        <dbReference type="Proteomes" id="UP000255284"/>
    </source>
</evidence>
<dbReference type="CDD" id="cd01130">
    <property type="entry name" value="VirB11-like_ATPase"/>
    <property type="match status" value="1"/>
</dbReference>
<feature type="domain" description="Bacterial type II secretion system protein E" evidence="2">
    <location>
        <begin position="4"/>
        <end position="272"/>
    </location>
</feature>
<accession>A0A2J9KQ42</accession>
<dbReference type="RefSeq" id="WP_004012803.1">
    <property type="nucleotide sequence ID" value="NZ_CAMPNB010000011.1"/>
</dbReference>
<dbReference type="SUPFAM" id="SSF52540">
    <property type="entry name" value="P-loop containing nucleoside triphosphate hydrolases"/>
    <property type="match status" value="1"/>
</dbReference>
<dbReference type="Gene3D" id="3.40.50.300">
    <property type="entry name" value="P-loop containing nucleotide triphosphate hydrolases"/>
    <property type="match status" value="1"/>
</dbReference>
<dbReference type="InterPro" id="IPR001482">
    <property type="entry name" value="T2SS/T4SS_dom"/>
</dbReference>
<protein>
    <submittedName>
        <fullName evidence="3">CpaF family protein</fullName>
    </submittedName>
    <submittedName>
        <fullName evidence="4">Pertussis toxin liberation protein H</fullName>
    </submittedName>
</protein>
<evidence type="ECO:0000259" key="2">
    <source>
        <dbReference type="Pfam" id="PF00437"/>
    </source>
</evidence>
<dbReference type="Pfam" id="PF00437">
    <property type="entry name" value="T2SSE"/>
    <property type="match status" value="1"/>
</dbReference>
<dbReference type="AlphaFoldDB" id="A0A2J9KQ42"/>
<gene>
    <name evidence="4" type="primary">ptlH</name>
    <name evidence="3" type="ORF">HHJ74_09360</name>
    <name evidence="4" type="ORF">NCTC11819_00206</name>
</gene>
<proteinExistence type="inferred from homology"/>
<dbReference type="EMBL" id="UGGQ01000006">
    <property type="protein sequence ID" value="STO15664.1"/>
    <property type="molecule type" value="Genomic_DNA"/>
</dbReference>
<evidence type="ECO:0000313" key="4">
    <source>
        <dbReference type="EMBL" id="STO15664.1"/>
    </source>
</evidence>
<dbReference type="Proteomes" id="UP000582487">
    <property type="component" value="Unassembled WGS sequence"/>
</dbReference>
<evidence type="ECO:0000313" key="3">
    <source>
        <dbReference type="EMBL" id="NMW93884.1"/>
    </source>
</evidence>